<dbReference type="RefSeq" id="WP_125306760.1">
    <property type="nucleotide sequence ID" value="NZ_RSEC01000024.1"/>
</dbReference>
<feature type="compositionally biased region" description="Low complexity" evidence="1">
    <location>
        <begin position="18"/>
        <end position="29"/>
    </location>
</feature>
<keyword evidence="2" id="KW-0812">Transmembrane</keyword>
<feature type="compositionally biased region" description="Basic and acidic residues" evidence="1">
    <location>
        <begin position="95"/>
        <end position="110"/>
    </location>
</feature>
<keyword evidence="2" id="KW-1133">Transmembrane helix</keyword>
<reference evidence="3 4" key="1">
    <citation type="submission" date="2018-12" db="EMBL/GenBank/DDBJ databases">
        <title>Amycolatopsis eburnea sp. nov. actinomycete associate with arbuscular mycorrhiza fungal spore.</title>
        <authorList>
            <person name="Lumyong S."/>
            <person name="Chaiya L."/>
        </authorList>
    </citation>
    <scope>NUCLEOTIDE SEQUENCE [LARGE SCALE GENOMIC DNA]</scope>
    <source>
        <strain evidence="3 4">GLM-1</strain>
    </source>
</reference>
<keyword evidence="4" id="KW-1185">Reference proteome</keyword>
<keyword evidence="2" id="KW-0472">Membrane</keyword>
<dbReference type="SUPFAM" id="SSF81301">
    <property type="entry name" value="Nucleotidyltransferase"/>
    <property type="match status" value="2"/>
</dbReference>
<name>A0A427TH91_9PSEU</name>
<dbReference type="GO" id="GO:0005509">
    <property type="term" value="F:calcium ion binding"/>
    <property type="evidence" value="ECO:0007669"/>
    <property type="project" value="InterPro"/>
</dbReference>
<dbReference type="SUPFAM" id="SSF47874">
    <property type="entry name" value="Annexin"/>
    <property type="match status" value="1"/>
</dbReference>
<protein>
    <submittedName>
        <fullName evidence="3">Uncharacterized protein</fullName>
    </submittedName>
</protein>
<dbReference type="InterPro" id="IPR043519">
    <property type="entry name" value="NT_sf"/>
</dbReference>
<dbReference type="Gene3D" id="1.10.220.10">
    <property type="entry name" value="Annexin"/>
    <property type="match status" value="2"/>
</dbReference>
<organism evidence="3 4">
    <name type="scientific">Amycolatopsis eburnea</name>
    <dbReference type="NCBI Taxonomy" id="2267691"/>
    <lineage>
        <taxon>Bacteria</taxon>
        <taxon>Bacillati</taxon>
        <taxon>Actinomycetota</taxon>
        <taxon>Actinomycetes</taxon>
        <taxon>Pseudonocardiales</taxon>
        <taxon>Pseudonocardiaceae</taxon>
        <taxon>Amycolatopsis</taxon>
    </lineage>
</organism>
<sequence>MADSRGPGPGSAPGGAGNAAVSAVLSGTPPGAGPPGTAMLAGQGLVGNQAVAASARRQPAPNVVAASARRQPAPNAVAASARRQPASKAVPKARPKLDQRGADDRPDRKQPATGARAPQPGLIAPARLVLPSFAHRFDAPSALPPVRGAAVKPGALFAAARVFAGLVERARRAHDAQRALLERLGRGAVDRHNRLDGRTRARAGQGERELDELRGQALGSVDTAYDEGTAGLDGAVRRGRRLVGSATTGALRRVRANADTAGEQVTAIVNDLAAGYTGVLEESAVAVTTAAGQAVAAVQAYGASAAKLFPGGDTPLVVAENEARRAAVPGAAAAAVTSLNRASDAQAKAYRDQIPLVRRQFDESELAKALNTRKDEIDTKGRAAVQKASRTAYGALGRQAASGHEALRRMAGDARESIELRHRAARSRLTGDATALLRSSQAQAGAELAGLETAATTGLPAFDRTVTAVHDALKPAAVSAEQLGQSTEKAVEDTAPKIDQLGLAQQRMVTRADGSTGEAVDGAERAALQAAGQERVAAAGALRETGAGSARGMAGFVHGHDAAFAATAKGVSRVSDAWAMPLNRVFGDAVRRTKASMTGPFTEWRTTTTGQRTDFIGGAFTPYLTPATALAVPVEHAATEVASDLETREHLLEDAFDGWGTKEEQVSRALRGLTAAQGRALGWLYANKHGSLEAALTDELSGADLTSALAYLRGDQVAGAAAELDASTHWYNDEESRIEDLMRNLKPEELAKLRGGEEGAKALADVRDNLGGTDLKVFDALTAGNQNLADAFRMKDKLDDARKAGDVDAIHDVLTTYSRAATERGRAPATADERRVGVQTELAGIIGGTGRPVGPISPQQAAAAVEKYALAPIEVVTAGPEGTSTTETVQITGANRDLAVALIQGGENTVAARAARLGVETRRPGGPNLLKLDAALVDPRLKPGADVTPAERQAALDDRDRVFRKYATDYGGAGQAGTPEAAKSYLEGQLRTAAGSDADAAELAVRLAHEDYPTPKTAALAVKYASKGAGTDEELMFRFVERLDRDEVAAMRREYKGLTHRELDDDLGTFGGKGLWTELSGDDRLRMEVALLGVPRNDRERAEVAAFRIQQQRDETGWLGKSLAGDSLADKSLTSAQTRLTASLGGATVKVDAHGNPVWTDSSGRPVAAGSGMFDEDGKYTGADPREFASAVRVSKLAAENYAARIDSIANYLTTAVMVIGAIAAAVATVATGGAASPLLMFAIAGLTGVGSMGVHWAVSGGRYGWEQAAVDLGMAAVQAITAGVGQHLSLLARGSTQSLAAGMTTLRSVKGLGQAMGGITGSTLGDLLVIGATTGGMGGFGGALLDEATWRKGFGPGFASLLEATLTGALAGAASTVTSHAFESIPAGRAVGGTRPTLGDALSGSKVARAALRGTSSFLGGATGKGAELGLGKAFGTYHGDAGDILAEMGRAGLESAVQESAAGPLESLHLRPDRVEARAKLKRLRQEWPELDRALIANPVARDSLLANPDSVVLLDAALGDVRKRLASAGIDEAVRRGESTPEIRAKVDAIVTDLHAEHPNEILDRVSQLEISKAIEAGTTRDGYLQQGFDPSRRKDPAYQRESVDRLRAEAPAAQEKLNRIVTDIAAENGGEASWRPGVKDLGRSLRKVAGYVETYPTGDASMLVDVVGAKIRFESVDKLYRALDVLKSDPRLTIVRIKDRVARSTPSGNRSVLMNVRLPDGHVAELKFSLKSYEAPSAVEHPLYEIRRDFESAAVAGRRSATPVEDLITAATEAYGRRAYGAVWNREMAASRLHELLTEHPDVASIAARLVADSVLHPTNLAKSLADPQTRDATIDVLRELADRRVIGTGTLEEYRAASPGRGPLFEPVDPAVNRNETGRDRKTVLVERAKQVDPARDVGATPNREQLAQLADYARRLREDVHPAVDAEVRAFVDQVAPGAAVSIRTKDADGILDKVRRMSTGSPSRPGRPGYRAGDVIDAVGARITTDSMADLERVLEGAKRHFGTGGDGRILEIENMYAEPKDKNPAYRVIPLVVKIEVGGVPYTFELQLTTRRASIAADLEHNTLFKPYVELTPSETEKVKGMLAEAAALDQEETR</sequence>
<dbReference type="OrthoDB" id="4554584at2"/>
<evidence type="ECO:0000256" key="2">
    <source>
        <dbReference type="SAM" id="Phobius"/>
    </source>
</evidence>
<feature type="region of interest" description="Disordered" evidence="1">
    <location>
        <begin position="1"/>
        <end position="120"/>
    </location>
</feature>
<proteinExistence type="predicted"/>
<evidence type="ECO:0000313" key="4">
    <source>
        <dbReference type="Proteomes" id="UP000267081"/>
    </source>
</evidence>
<feature type="transmembrane region" description="Helical" evidence="2">
    <location>
        <begin position="1209"/>
        <end position="1232"/>
    </location>
</feature>
<dbReference type="Proteomes" id="UP000267081">
    <property type="component" value="Unassembled WGS sequence"/>
</dbReference>
<feature type="compositionally biased region" description="Gly residues" evidence="1">
    <location>
        <begin position="7"/>
        <end position="17"/>
    </location>
</feature>
<dbReference type="EMBL" id="RSEC01000024">
    <property type="protein sequence ID" value="RSD22813.1"/>
    <property type="molecule type" value="Genomic_DNA"/>
</dbReference>
<accession>A0A427TH91</accession>
<evidence type="ECO:0000256" key="1">
    <source>
        <dbReference type="SAM" id="MobiDB-lite"/>
    </source>
</evidence>
<dbReference type="GO" id="GO:0005544">
    <property type="term" value="F:calcium-dependent phospholipid binding"/>
    <property type="evidence" value="ECO:0007669"/>
    <property type="project" value="InterPro"/>
</dbReference>
<evidence type="ECO:0000313" key="3">
    <source>
        <dbReference type="EMBL" id="RSD22813.1"/>
    </source>
</evidence>
<comment type="caution">
    <text evidence="3">The sequence shown here is derived from an EMBL/GenBank/DDBJ whole genome shotgun (WGS) entry which is preliminary data.</text>
</comment>
<feature type="transmembrane region" description="Helical" evidence="2">
    <location>
        <begin position="1239"/>
        <end position="1259"/>
    </location>
</feature>
<dbReference type="InterPro" id="IPR037104">
    <property type="entry name" value="Annexin_sf"/>
</dbReference>
<dbReference type="Gene3D" id="3.30.460.10">
    <property type="entry name" value="Beta Polymerase, domain 2"/>
    <property type="match status" value="2"/>
</dbReference>
<gene>
    <name evidence="3" type="ORF">EIY87_06560</name>
</gene>